<dbReference type="Proteomes" id="UP000712007">
    <property type="component" value="Unassembled WGS sequence"/>
</dbReference>
<protein>
    <submittedName>
        <fullName evidence="1">DUF4292 domain-containing protein</fullName>
    </submittedName>
</protein>
<dbReference type="PROSITE" id="PS51257">
    <property type="entry name" value="PROKAR_LIPOPROTEIN"/>
    <property type="match status" value="1"/>
</dbReference>
<dbReference type="AlphaFoldDB" id="A0A940IE05"/>
<dbReference type="Pfam" id="PF14125">
    <property type="entry name" value="DUF4292"/>
    <property type="match status" value="1"/>
</dbReference>
<gene>
    <name evidence="1" type="ORF">IAC51_01415</name>
</gene>
<evidence type="ECO:0000313" key="2">
    <source>
        <dbReference type="Proteomes" id="UP000712007"/>
    </source>
</evidence>
<organism evidence="1 2">
    <name type="scientific">Candidatus Aphodosoma intestinipullorum</name>
    <dbReference type="NCBI Taxonomy" id="2840674"/>
    <lineage>
        <taxon>Bacteria</taxon>
        <taxon>Pseudomonadati</taxon>
        <taxon>Bacteroidota</taxon>
        <taxon>Bacteroidia</taxon>
        <taxon>Bacteroidales</taxon>
        <taxon>Candidatus Aphodosoma</taxon>
    </lineage>
</organism>
<evidence type="ECO:0000313" key="1">
    <source>
        <dbReference type="EMBL" id="MBO8439290.1"/>
    </source>
</evidence>
<dbReference type="InterPro" id="IPR025634">
    <property type="entry name" value="DUF4292"/>
</dbReference>
<reference evidence="1" key="2">
    <citation type="journal article" date="2021" name="PeerJ">
        <title>Extensive microbial diversity within the chicken gut microbiome revealed by metagenomics and culture.</title>
        <authorList>
            <person name="Gilroy R."/>
            <person name="Ravi A."/>
            <person name="Getino M."/>
            <person name="Pursley I."/>
            <person name="Horton D.L."/>
            <person name="Alikhan N.F."/>
            <person name="Baker D."/>
            <person name="Gharbi K."/>
            <person name="Hall N."/>
            <person name="Watson M."/>
            <person name="Adriaenssens E.M."/>
            <person name="Foster-Nyarko E."/>
            <person name="Jarju S."/>
            <person name="Secka A."/>
            <person name="Antonio M."/>
            <person name="Oren A."/>
            <person name="Chaudhuri R.R."/>
            <person name="La Ragione R."/>
            <person name="Hildebrand F."/>
            <person name="Pallen M.J."/>
        </authorList>
    </citation>
    <scope>NUCLEOTIDE SEQUENCE</scope>
    <source>
        <strain evidence="1">3924</strain>
    </source>
</reference>
<dbReference type="EMBL" id="JADIMV010000026">
    <property type="protein sequence ID" value="MBO8439290.1"/>
    <property type="molecule type" value="Genomic_DNA"/>
</dbReference>
<name>A0A940IE05_9BACT</name>
<accession>A0A940IE05</accession>
<reference evidence="1" key="1">
    <citation type="submission" date="2020-10" db="EMBL/GenBank/DDBJ databases">
        <authorList>
            <person name="Gilroy R."/>
        </authorList>
    </citation>
    <scope>NUCLEOTIDE SEQUENCE</scope>
    <source>
        <strain evidence="1">3924</strain>
    </source>
</reference>
<proteinExistence type="predicted"/>
<sequence>MTMNRHTISWVSLTLLAALLILSGCKGRQAVTGRTLPPVPTDRIVENILAAQPQFRTMNISKADISLHYGNYDFTFRSSVKMVRDSIIAVSIQPAIGIEMFRIVLTPEGFTVIDKMNRRYAENPYEYLRLKYGIDVSLTHFQEMLSNRLFCIDGDTAAISEHAFTSVATGDTAVIRDTTALTGRRSLFFTVTRDYRIAEATVGTYPDIPDVQARYADWRDFGRISFPSRMDVSAALPGKRPLSAEITVNKAEFGCAITVPDADLSKYKKVTLGKLLP</sequence>
<comment type="caution">
    <text evidence="1">The sequence shown here is derived from an EMBL/GenBank/DDBJ whole genome shotgun (WGS) entry which is preliminary data.</text>
</comment>